<keyword evidence="1" id="KW-0732">Signal</keyword>
<dbReference type="AlphaFoldDB" id="A0A1Z4C002"/>
<gene>
    <name evidence="2" type="ORF">CEK71_12640</name>
</gene>
<evidence type="ECO:0000313" key="2">
    <source>
        <dbReference type="EMBL" id="ASF46855.1"/>
    </source>
</evidence>
<dbReference type="KEGG" id="mpsy:CEK71_12640"/>
<feature type="chain" id="PRO_5012757630" description="Spore coat protein U domain-containing protein" evidence="1">
    <location>
        <begin position="26"/>
        <end position="166"/>
    </location>
</feature>
<evidence type="ECO:0008006" key="4">
    <source>
        <dbReference type="Google" id="ProtNLM"/>
    </source>
</evidence>
<protein>
    <recommendedName>
        <fullName evidence="4">Spore coat protein U domain-containing protein</fullName>
    </recommendedName>
</protein>
<proteinExistence type="predicted"/>
<evidence type="ECO:0000256" key="1">
    <source>
        <dbReference type="SAM" id="SignalP"/>
    </source>
</evidence>
<evidence type="ECO:0000313" key="3">
    <source>
        <dbReference type="Proteomes" id="UP000197019"/>
    </source>
</evidence>
<sequence length="166" mass="17729">MKLTKHTVLFSALCLGLGISQSLLAGDFDYYQSTKSVPITTTDFSNTTNLGKVTVTCPEAGYLVAAGSAGILLTPKAGDTLGVVQGGISITLDNTAPYAADPNHYNSIVFNVTTHNSAIPSFIQRVDACTAGQTVNYRLVGWHEYAGDGSYAFQPRLVVQFFNNRI</sequence>
<dbReference type="EMBL" id="CP022129">
    <property type="protein sequence ID" value="ASF46855.1"/>
    <property type="molecule type" value="Genomic_DNA"/>
</dbReference>
<dbReference type="Proteomes" id="UP000197019">
    <property type="component" value="Chromosome"/>
</dbReference>
<dbReference type="OrthoDB" id="5566134at2"/>
<reference evidence="2 3" key="1">
    <citation type="submission" date="2017-06" db="EMBL/GenBank/DDBJ databases">
        <title>Genome Sequencing of the methanotroph Methylovulum psychrotolerants str. HV10-M2 isolated from a high-altitude environment.</title>
        <authorList>
            <person name="Mateos-Rivera A."/>
        </authorList>
    </citation>
    <scope>NUCLEOTIDE SEQUENCE [LARGE SCALE GENOMIC DNA]</scope>
    <source>
        <strain evidence="2 3">HV10_M2</strain>
    </source>
</reference>
<feature type="signal peptide" evidence="1">
    <location>
        <begin position="1"/>
        <end position="25"/>
    </location>
</feature>
<organism evidence="2 3">
    <name type="scientific">Methylovulum psychrotolerans</name>
    <dbReference type="NCBI Taxonomy" id="1704499"/>
    <lineage>
        <taxon>Bacteria</taxon>
        <taxon>Pseudomonadati</taxon>
        <taxon>Pseudomonadota</taxon>
        <taxon>Gammaproteobacteria</taxon>
        <taxon>Methylococcales</taxon>
        <taxon>Methylococcaceae</taxon>
        <taxon>Methylovulum</taxon>
    </lineage>
</organism>
<keyword evidence="3" id="KW-1185">Reference proteome</keyword>
<accession>A0A1Z4C002</accession>
<name>A0A1Z4C002_9GAMM</name>
<dbReference type="RefSeq" id="WP_088619727.1">
    <property type="nucleotide sequence ID" value="NZ_CP022129.1"/>
</dbReference>